<gene>
    <name evidence="9" type="ORF">CIB95_11155</name>
</gene>
<keyword evidence="6" id="KW-0676">Redox-active center</keyword>
<reference evidence="9 10" key="2">
    <citation type="submission" date="2017-09" db="EMBL/GenBank/DDBJ databases">
        <title>Bacillus patelloidae sp. nov., isolated from the intestinal tract of a marine limpet.</title>
        <authorList>
            <person name="Liu R."/>
            <person name="Dong C."/>
            <person name="Shao Z."/>
        </authorList>
    </citation>
    <scope>NUCLEOTIDE SEQUENCE [LARGE SCALE GENOMIC DNA]</scope>
    <source>
        <strain evidence="9 10">SA5d-4</strain>
    </source>
</reference>
<dbReference type="InterPro" id="IPR023753">
    <property type="entry name" value="FAD/NAD-binding_dom"/>
</dbReference>
<dbReference type="InterPro" id="IPR050260">
    <property type="entry name" value="FAD-bd_OxRdtase"/>
</dbReference>
<protein>
    <submittedName>
        <fullName evidence="9">CoA-disulfide reductase</fullName>
    </submittedName>
</protein>
<dbReference type="Gene3D" id="3.50.50.60">
    <property type="entry name" value="FAD/NAD(P)-binding domain"/>
    <property type="match status" value="2"/>
</dbReference>
<dbReference type="AlphaFoldDB" id="A0A263BSS4"/>
<dbReference type="Pfam" id="PF02852">
    <property type="entry name" value="Pyr_redox_dim"/>
    <property type="match status" value="1"/>
</dbReference>
<comment type="cofactor">
    <cofactor evidence="1">
        <name>FAD</name>
        <dbReference type="ChEBI" id="CHEBI:57692"/>
    </cofactor>
</comment>
<comment type="similarity">
    <text evidence="2">Belongs to the class-III pyridine nucleotide-disulfide oxidoreductase family.</text>
</comment>
<keyword evidence="5" id="KW-0560">Oxidoreductase</keyword>
<comment type="caution">
    <text evidence="9">The sequence shown here is derived from an EMBL/GenBank/DDBJ whole genome shotgun (WGS) entry which is preliminary data.</text>
</comment>
<sequence length="442" mass="48278">MKYVIIGGDAAGMSAAMQIVRNVENAKVTTLEMGDTYSYAQCGLPYAISGRIPKLDSLIARTRDTFEEKYGIDARIFHKVEHVDEKAKLVSGTNLKTNETFSVPYDKLLVATGARPLVPDWDGVNLKGVHTLKTIADAKAIMESATDAKNVTVIGGGYIGLEMAEAFHELGKDVRIIQRGAQLANTFDLDMAEHINDEAEKQGIAVHLEESVTALNGNGVVTEVITDKTSYETDLVLIAIGVIPNTELLDGTGVHKGVKGAIQVNRYMETNVKDIYAAGDCATQYHRVKEKDDFSPLGTHANKQGRLAGLNMIKKTRPFQGMVGTAILKFCDLSLGRTGLTENEAKELNLPYETTILTSTNIAGYYPGKEKLHVKLLYRSDTKQLLGGQFVGIAGVAKRTDVIATALFHRMKIDELEDLDLSYAPPFNSVWDPVQQGARRSK</sequence>
<reference evidence="10" key="1">
    <citation type="submission" date="2017-08" db="EMBL/GenBank/DDBJ databases">
        <authorList>
            <person name="Huang Z."/>
        </authorList>
    </citation>
    <scope>NUCLEOTIDE SEQUENCE [LARGE SCALE GENOMIC DNA]</scope>
    <source>
        <strain evidence="10">SA5d-4</strain>
    </source>
</reference>
<evidence type="ECO:0000256" key="5">
    <source>
        <dbReference type="ARBA" id="ARBA00023002"/>
    </source>
</evidence>
<dbReference type="NCBIfam" id="NF007123">
    <property type="entry name" value="PRK09564.1"/>
    <property type="match status" value="1"/>
</dbReference>
<name>A0A263BSS4_9BACI</name>
<dbReference type="Pfam" id="PF07992">
    <property type="entry name" value="Pyr_redox_2"/>
    <property type="match status" value="1"/>
</dbReference>
<dbReference type="SUPFAM" id="SSF51905">
    <property type="entry name" value="FAD/NAD(P)-binding domain"/>
    <property type="match status" value="1"/>
</dbReference>
<keyword evidence="3" id="KW-0285">Flavoprotein</keyword>
<dbReference type="Proteomes" id="UP000217083">
    <property type="component" value="Unassembled WGS sequence"/>
</dbReference>
<dbReference type="EMBL" id="NPIA01000005">
    <property type="protein sequence ID" value="OZM56770.1"/>
    <property type="molecule type" value="Genomic_DNA"/>
</dbReference>
<evidence type="ECO:0000313" key="9">
    <source>
        <dbReference type="EMBL" id="OZM56770.1"/>
    </source>
</evidence>
<evidence type="ECO:0000256" key="6">
    <source>
        <dbReference type="ARBA" id="ARBA00023284"/>
    </source>
</evidence>
<dbReference type="PRINTS" id="PR00411">
    <property type="entry name" value="PNDRDTASEI"/>
</dbReference>
<evidence type="ECO:0000256" key="2">
    <source>
        <dbReference type="ARBA" id="ARBA00009130"/>
    </source>
</evidence>
<dbReference type="SUPFAM" id="SSF55424">
    <property type="entry name" value="FAD/NAD-linked reductases, dimerisation (C-terminal) domain"/>
    <property type="match status" value="1"/>
</dbReference>
<dbReference type="PANTHER" id="PTHR43429:SF1">
    <property type="entry name" value="NAD(P)H SULFUR OXIDOREDUCTASE (COA-DEPENDENT)"/>
    <property type="match status" value="1"/>
</dbReference>
<dbReference type="RefSeq" id="WP_094925167.1">
    <property type="nucleotide sequence ID" value="NZ_NPIA01000005.1"/>
</dbReference>
<dbReference type="InterPro" id="IPR036188">
    <property type="entry name" value="FAD/NAD-bd_sf"/>
</dbReference>
<evidence type="ECO:0000256" key="1">
    <source>
        <dbReference type="ARBA" id="ARBA00001974"/>
    </source>
</evidence>
<feature type="domain" description="Pyridine nucleotide-disulphide oxidoreductase dimerisation" evidence="7">
    <location>
        <begin position="327"/>
        <end position="429"/>
    </location>
</feature>
<dbReference type="GO" id="GO:0016491">
    <property type="term" value="F:oxidoreductase activity"/>
    <property type="evidence" value="ECO:0007669"/>
    <property type="project" value="UniProtKB-KW"/>
</dbReference>
<evidence type="ECO:0000256" key="3">
    <source>
        <dbReference type="ARBA" id="ARBA00022630"/>
    </source>
</evidence>
<dbReference type="InterPro" id="IPR004099">
    <property type="entry name" value="Pyr_nucl-diS_OxRdtase_dimer"/>
</dbReference>
<keyword evidence="10" id="KW-1185">Reference proteome</keyword>
<keyword evidence="4" id="KW-0274">FAD</keyword>
<dbReference type="PANTHER" id="PTHR43429">
    <property type="entry name" value="PYRIDINE NUCLEOTIDE-DISULFIDE OXIDOREDUCTASE DOMAIN-CONTAINING"/>
    <property type="match status" value="1"/>
</dbReference>
<proteinExistence type="inferred from homology"/>
<feature type="domain" description="FAD/NAD(P)-binding" evidence="8">
    <location>
        <begin position="1"/>
        <end position="286"/>
    </location>
</feature>
<dbReference type="PRINTS" id="PR00368">
    <property type="entry name" value="FADPNR"/>
</dbReference>
<evidence type="ECO:0000256" key="4">
    <source>
        <dbReference type="ARBA" id="ARBA00022827"/>
    </source>
</evidence>
<dbReference type="InterPro" id="IPR016156">
    <property type="entry name" value="FAD/NAD-linked_Rdtase_dimer_sf"/>
</dbReference>
<evidence type="ECO:0000313" key="10">
    <source>
        <dbReference type="Proteomes" id="UP000217083"/>
    </source>
</evidence>
<organism evidence="9 10">
    <name type="scientific">Lottiidibacillus patelloidae</name>
    <dbReference type="NCBI Taxonomy" id="2670334"/>
    <lineage>
        <taxon>Bacteria</taxon>
        <taxon>Bacillati</taxon>
        <taxon>Bacillota</taxon>
        <taxon>Bacilli</taxon>
        <taxon>Bacillales</taxon>
        <taxon>Bacillaceae</taxon>
        <taxon>Lottiidibacillus</taxon>
    </lineage>
</organism>
<accession>A0A263BSS4</accession>
<evidence type="ECO:0000259" key="7">
    <source>
        <dbReference type="Pfam" id="PF02852"/>
    </source>
</evidence>
<evidence type="ECO:0000259" key="8">
    <source>
        <dbReference type="Pfam" id="PF07992"/>
    </source>
</evidence>